<dbReference type="EMBL" id="JAEAOA010001660">
    <property type="protein sequence ID" value="KAK3604603.1"/>
    <property type="molecule type" value="Genomic_DNA"/>
</dbReference>
<dbReference type="AlphaFoldDB" id="A0AAE0W753"/>
<evidence type="ECO:0000256" key="1">
    <source>
        <dbReference type="ARBA" id="ARBA00022448"/>
    </source>
</evidence>
<reference evidence="3" key="2">
    <citation type="journal article" date="2021" name="Genome Biol. Evol.">
        <title>Developing a high-quality reference genome for a parasitic bivalve with doubly uniparental inheritance (Bivalvia: Unionida).</title>
        <authorList>
            <person name="Smith C.H."/>
        </authorList>
    </citation>
    <scope>NUCLEOTIDE SEQUENCE</scope>
    <source>
        <strain evidence="3">CHS0354</strain>
        <tissue evidence="3">Mantle</tissue>
    </source>
</reference>
<dbReference type="InterPro" id="IPR031155">
    <property type="entry name" value="DUR"/>
</dbReference>
<feature type="transmembrane region" description="Helical" evidence="2">
    <location>
        <begin position="86"/>
        <end position="113"/>
    </location>
</feature>
<reference evidence="3" key="1">
    <citation type="journal article" date="2021" name="Genome Biol. Evol.">
        <title>A High-Quality Reference Genome for a Parasitic Bivalve with Doubly Uniparental Inheritance (Bivalvia: Unionida).</title>
        <authorList>
            <person name="Smith C.H."/>
        </authorList>
    </citation>
    <scope>NUCLEOTIDE SEQUENCE</scope>
    <source>
        <strain evidence="3">CHS0354</strain>
    </source>
</reference>
<feature type="non-terminal residue" evidence="3">
    <location>
        <position position="1"/>
    </location>
</feature>
<accession>A0AAE0W753</accession>
<keyword evidence="4" id="KW-1185">Reference proteome</keyword>
<organism evidence="3 4">
    <name type="scientific">Potamilus streckersoni</name>
    <dbReference type="NCBI Taxonomy" id="2493646"/>
    <lineage>
        <taxon>Eukaryota</taxon>
        <taxon>Metazoa</taxon>
        <taxon>Spiralia</taxon>
        <taxon>Lophotrochozoa</taxon>
        <taxon>Mollusca</taxon>
        <taxon>Bivalvia</taxon>
        <taxon>Autobranchia</taxon>
        <taxon>Heteroconchia</taxon>
        <taxon>Palaeoheterodonta</taxon>
        <taxon>Unionida</taxon>
        <taxon>Unionoidea</taxon>
        <taxon>Unionidae</taxon>
        <taxon>Ambleminae</taxon>
        <taxon>Lampsilini</taxon>
        <taxon>Potamilus</taxon>
    </lineage>
</organism>
<gene>
    <name evidence="3" type="ORF">CHS0354_027456</name>
</gene>
<keyword evidence="1" id="KW-0813">Transport</keyword>
<sequence length="220" mass="24409">AFGTSNVDQSYWQSSVAAKPRQGVLGFLSGGLTWFAVPFALATSMGLAYIALSAKQNSPLISEEDVAAGLVLPVVLQRLFGKAGEVMMILMIIMAVTSTASAEVIAVTSILVYDIYQLYLKPFRLVLDSNSCILCGKGRGRKANVRDKCLCQSMTVCKDCANDDRQRELQAGRIFKMRYNCLIHGPFREYTDYLARLKTWCLLWTTLAIVPLTILFFVLR</sequence>
<protein>
    <submittedName>
        <fullName evidence="3">Uncharacterized protein</fullName>
    </submittedName>
</protein>
<keyword evidence="2" id="KW-0472">Membrane</keyword>
<feature type="transmembrane region" description="Helical" evidence="2">
    <location>
        <begin position="197"/>
        <end position="219"/>
    </location>
</feature>
<keyword evidence="2" id="KW-1133">Transmembrane helix</keyword>
<feature type="non-terminal residue" evidence="3">
    <location>
        <position position="220"/>
    </location>
</feature>
<dbReference type="InterPro" id="IPR038377">
    <property type="entry name" value="Na/Glc_symporter_sf"/>
</dbReference>
<dbReference type="PANTHER" id="PTHR46154:SF4">
    <property type="entry name" value="UREA ACTIVE TRANSPORTER"/>
    <property type="match status" value="1"/>
</dbReference>
<dbReference type="Gene3D" id="1.20.1730.10">
    <property type="entry name" value="Sodium/glucose cotransporter"/>
    <property type="match status" value="1"/>
</dbReference>
<evidence type="ECO:0000256" key="2">
    <source>
        <dbReference type="SAM" id="Phobius"/>
    </source>
</evidence>
<evidence type="ECO:0000313" key="4">
    <source>
        <dbReference type="Proteomes" id="UP001195483"/>
    </source>
</evidence>
<evidence type="ECO:0000313" key="3">
    <source>
        <dbReference type="EMBL" id="KAK3604603.1"/>
    </source>
</evidence>
<reference evidence="3" key="3">
    <citation type="submission" date="2023-05" db="EMBL/GenBank/DDBJ databases">
        <authorList>
            <person name="Smith C.H."/>
        </authorList>
    </citation>
    <scope>NUCLEOTIDE SEQUENCE</scope>
    <source>
        <strain evidence="3">CHS0354</strain>
        <tissue evidence="3">Mantle</tissue>
    </source>
</reference>
<name>A0AAE0W753_9BIVA</name>
<keyword evidence="2" id="KW-0812">Transmembrane</keyword>
<comment type="caution">
    <text evidence="3">The sequence shown here is derived from an EMBL/GenBank/DDBJ whole genome shotgun (WGS) entry which is preliminary data.</text>
</comment>
<dbReference type="PANTHER" id="PTHR46154">
    <property type="match status" value="1"/>
</dbReference>
<proteinExistence type="predicted"/>
<dbReference type="GO" id="GO:0005886">
    <property type="term" value="C:plasma membrane"/>
    <property type="evidence" value="ECO:0007669"/>
    <property type="project" value="TreeGrafter"/>
</dbReference>
<dbReference type="GO" id="GO:0015204">
    <property type="term" value="F:urea transmembrane transporter activity"/>
    <property type="evidence" value="ECO:0007669"/>
    <property type="project" value="InterPro"/>
</dbReference>
<feature type="transmembrane region" description="Helical" evidence="2">
    <location>
        <begin position="32"/>
        <end position="52"/>
    </location>
</feature>
<dbReference type="Proteomes" id="UP001195483">
    <property type="component" value="Unassembled WGS sequence"/>
</dbReference>